<dbReference type="OrthoDB" id="2192422at2759"/>
<proteinExistence type="predicted"/>
<reference evidence="1 2" key="1">
    <citation type="submission" date="2016-02" db="EMBL/GenBank/DDBJ databases">
        <title>Discovery of a natural microsporidian pathogen with a broad tissue tropism in Caenorhabditis elegans.</title>
        <authorList>
            <person name="Luallen R.J."/>
            <person name="Reinke A.W."/>
            <person name="Tong L."/>
            <person name="Botts M.R."/>
            <person name="Felix M.-A."/>
            <person name="Troemel E.R."/>
        </authorList>
    </citation>
    <scope>NUCLEOTIDE SEQUENCE [LARGE SCALE GENOMIC DNA]</scope>
    <source>
        <strain evidence="1 2">JUm2807</strain>
    </source>
</reference>
<dbReference type="GeneID" id="93647173"/>
<comment type="caution">
    <text evidence="1">The sequence shown here is derived from an EMBL/GenBank/DDBJ whole genome shotgun (WGS) entry which is preliminary data.</text>
</comment>
<protein>
    <submittedName>
        <fullName evidence="1">Uncharacterized protein</fullName>
    </submittedName>
</protein>
<evidence type="ECO:0000313" key="2">
    <source>
        <dbReference type="Proteomes" id="UP000185944"/>
    </source>
</evidence>
<organism evidence="1 2">
    <name type="scientific">Nematocida displodere</name>
    <dbReference type="NCBI Taxonomy" id="1805483"/>
    <lineage>
        <taxon>Eukaryota</taxon>
        <taxon>Fungi</taxon>
        <taxon>Fungi incertae sedis</taxon>
        <taxon>Microsporidia</taxon>
        <taxon>Nematocida</taxon>
    </lineage>
</organism>
<dbReference type="AlphaFoldDB" id="A0A177EE53"/>
<dbReference type="RefSeq" id="XP_067544338.1">
    <property type="nucleotide sequence ID" value="XM_067688241.1"/>
</dbReference>
<dbReference type="Proteomes" id="UP000185944">
    <property type="component" value="Unassembled WGS sequence"/>
</dbReference>
<sequence>MKKLSGIRALLSTAGMYAYRHTQNYEQTLERIGERIGSKLTVLHNLERKNIGPSSDSWGRAVTQKILPLFGLQATYGTSRSTGRLIIKIPVMWSTADDTLSLPAIPTMIERIFEGWGVPLSTEIHRDKSILLALFRPAPPQTATL</sequence>
<name>A0A177EE53_9MICR</name>
<evidence type="ECO:0000313" key="1">
    <source>
        <dbReference type="EMBL" id="OAG29690.1"/>
    </source>
</evidence>
<accession>A0A177EE53</accession>
<dbReference type="VEuPathDB" id="MicrosporidiaDB:NEDG_00823"/>
<keyword evidence="2" id="KW-1185">Reference proteome</keyword>
<dbReference type="EMBL" id="LTDL01000040">
    <property type="protein sequence ID" value="OAG29690.1"/>
    <property type="molecule type" value="Genomic_DNA"/>
</dbReference>
<gene>
    <name evidence="1" type="ORF">NEDG_00823</name>
</gene>